<dbReference type="PANTHER" id="PTHR34478">
    <property type="entry name" value="PROTEIN LEMA"/>
    <property type="match status" value="1"/>
</dbReference>
<reference evidence="8 9" key="1">
    <citation type="submission" date="2022-06" db="EMBL/GenBank/DDBJ databases">
        <title>Isolation of gut microbiota from human fecal samples.</title>
        <authorList>
            <person name="Pamer E.G."/>
            <person name="Barat B."/>
            <person name="Waligurski E."/>
            <person name="Medina S."/>
            <person name="Paddock L."/>
            <person name="Mostad J."/>
        </authorList>
    </citation>
    <scope>NUCLEOTIDE SEQUENCE [LARGE SCALE GENOMIC DNA]</scope>
    <source>
        <strain evidence="8 9">DFI.1.1</strain>
    </source>
</reference>
<dbReference type="PANTHER" id="PTHR34478:SF2">
    <property type="entry name" value="MEMBRANE PROTEIN"/>
    <property type="match status" value="1"/>
</dbReference>
<dbReference type="SUPFAM" id="SSF140478">
    <property type="entry name" value="LemA-like"/>
    <property type="match status" value="1"/>
</dbReference>
<dbReference type="InterPro" id="IPR023353">
    <property type="entry name" value="LemA-like_dom_sf"/>
</dbReference>
<evidence type="ECO:0000256" key="2">
    <source>
        <dbReference type="ARBA" id="ARBA00008854"/>
    </source>
</evidence>
<comment type="similarity">
    <text evidence="2">Belongs to the LemA family.</text>
</comment>
<dbReference type="RefSeq" id="WP_062412008.1">
    <property type="nucleotide sequence ID" value="NZ_JAJCIO010000006.1"/>
</dbReference>
<gene>
    <name evidence="8" type="ORF">NE675_10800</name>
</gene>
<keyword evidence="3" id="KW-0812">Transmembrane</keyword>
<keyword evidence="6" id="KW-0175">Coiled coil</keyword>
<evidence type="ECO:0000313" key="8">
    <source>
        <dbReference type="EMBL" id="MCQ5343505.1"/>
    </source>
</evidence>
<dbReference type="Gene3D" id="1.20.1440.20">
    <property type="entry name" value="LemA-like domain"/>
    <property type="match status" value="1"/>
</dbReference>
<evidence type="ECO:0000256" key="3">
    <source>
        <dbReference type="ARBA" id="ARBA00022692"/>
    </source>
</evidence>
<keyword evidence="9" id="KW-1185">Reference proteome</keyword>
<evidence type="ECO:0000256" key="1">
    <source>
        <dbReference type="ARBA" id="ARBA00004167"/>
    </source>
</evidence>
<dbReference type="EMBL" id="JANGEW010000026">
    <property type="protein sequence ID" value="MCQ5343505.1"/>
    <property type="molecule type" value="Genomic_DNA"/>
</dbReference>
<keyword evidence="4" id="KW-1133">Transmembrane helix</keyword>
<dbReference type="Pfam" id="PF01396">
    <property type="entry name" value="Zn_ribbon_Top1"/>
    <property type="match status" value="2"/>
</dbReference>
<dbReference type="Gene3D" id="3.30.65.10">
    <property type="entry name" value="Bacterial Topoisomerase I, domain 1"/>
    <property type="match status" value="1"/>
</dbReference>
<comment type="caution">
    <text evidence="8">The sequence shown here is derived from an EMBL/GenBank/DDBJ whole genome shotgun (WGS) entry which is preliminary data.</text>
</comment>
<dbReference type="InterPro" id="IPR007156">
    <property type="entry name" value="MamQ_LemA"/>
</dbReference>
<name>A0ABT1SW37_9FIRM</name>
<dbReference type="Proteomes" id="UP001206692">
    <property type="component" value="Unassembled WGS sequence"/>
</dbReference>
<feature type="coiled-coil region" evidence="6">
    <location>
        <begin position="109"/>
        <end position="136"/>
    </location>
</feature>
<proteinExistence type="inferred from homology"/>
<dbReference type="InterPro" id="IPR013498">
    <property type="entry name" value="Topo_IA_Znf"/>
</dbReference>
<comment type="subcellular location">
    <subcellularLocation>
        <location evidence="1">Membrane</location>
        <topology evidence="1">Single-pass membrane protein</topology>
    </subcellularLocation>
</comment>
<evidence type="ECO:0000256" key="5">
    <source>
        <dbReference type="ARBA" id="ARBA00023136"/>
    </source>
</evidence>
<feature type="domain" description="DNA topoisomerase type IA zn finger" evidence="7">
    <location>
        <begin position="236"/>
        <end position="272"/>
    </location>
</feature>
<accession>A0ABT1SW37</accession>
<organism evidence="8 9">
    <name type="scientific">Megasphaera massiliensis</name>
    <dbReference type="NCBI Taxonomy" id="1232428"/>
    <lineage>
        <taxon>Bacteria</taxon>
        <taxon>Bacillati</taxon>
        <taxon>Bacillota</taxon>
        <taxon>Negativicutes</taxon>
        <taxon>Veillonellales</taxon>
        <taxon>Veillonellaceae</taxon>
        <taxon>Megasphaera</taxon>
    </lineage>
</organism>
<evidence type="ECO:0000259" key="7">
    <source>
        <dbReference type="Pfam" id="PF01396"/>
    </source>
</evidence>
<feature type="domain" description="DNA topoisomerase type IA zn finger" evidence="7">
    <location>
        <begin position="196"/>
        <end position="223"/>
    </location>
</feature>
<sequence>MFDILKTIGEVLIALFIIRYLIQRYNTLGRIREPVRRALADISTYKAQREATLHHLYIIAEQFSQRESNTLTQASLANMSRQSASFQALAAAYPELKSNQTYLSLMDGVEALEARIQTSRQEYNQAVSNYQTLRSQIPYCFLAPLFGFKPAEYNQKETDIDVSPAVIEMPPAEPAPKPIEAPVTPMKEVSPAPIYHCPKCQSEIHQLKGKFGPYWRCENVKCKADFTDDDGKPVIRRCPDCGTGYLHKRTLARKDYWTCSNYPQCKAKYPVDTEILTETASMED</sequence>
<protein>
    <submittedName>
        <fullName evidence="8">LemA family protein</fullName>
    </submittedName>
</protein>
<evidence type="ECO:0000256" key="4">
    <source>
        <dbReference type="ARBA" id="ARBA00022989"/>
    </source>
</evidence>
<keyword evidence="5" id="KW-0472">Membrane</keyword>
<evidence type="ECO:0000256" key="6">
    <source>
        <dbReference type="SAM" id="Coils"/>
    </source>
</evidence>
<dbReference type="Pfam" id="PF04011">
    <property type="entry name" value="LemA"/>
    <property type="match status" value="1"/>
</dbReference>
<evidence type="ECO:0000313" key="9">
    <source>
        <dbReference type="Proteomes" id="UP001206692"/>
    </source>
</evidence>